<sequence>MNCNGSENGIQCVNKASTDSMLRLYHSPTLYPNQCTSRVVQLVHAPLPIVWSIVRRFDYPQAYKQFVKTCIIRDGDGGVGTIRELLVVTGMPANTSVERLDRLDDDAHLMVFTIIGGDHQLLNYRSTTTLHEVAPEETEGGGRKTVVVESYVVDVPSGSSKEDTVLFADTIIKCNLKWLARVAETIR</sequence>
<dbReference type="GO" id="GO:0038023">
    <property type="term" value="F:signaling receptor activity"/>
    <property type="evidence" value="ECO:0007669"/>
    <property type="project" value="TreeGrafter"/>
</dbReference>
<dbReference type="GO" id="GO:0005737">
    <property type="term" value="C:cytoplasm"/>
    <property type="evidence" value="ECO:0007669"/>
    <property type="project" value="TreeGrafter"/>
</dbReference>
<evidence type="ECO:0000313" key="4">
    <source>
        <dbReference type="Proteomes" id="UP000685013"/>
    </source>
</evidence>
<name>A0AAV6M1H0_9ROSI</name>
<dbReference type="Proteomes" id="UP000685013">
    <property type="component" value="Chromosome 18"/>
</dbReference>
<protein>
    <submittedName>
        <fullName evidence="3">Abscisic acid receptor PYL6</fullName>
    </submittedName>
</protein>
<dbReference type="GO" id="GO:0005634">
    <property type="term" value="C:nucleus"/>
    <property type="evidence" value="ECO:0007669"/>
    <property type="project" value="UniProtKB-SubCell"/>
</dbReference>
<dbReference type="GO" id="GO:0004864">
    <property type="term" value="F:protein phosphatase inhibitor activity"/>
    <property type="evidence" value="ECO:0007669"/>
    <property type="project" value="TreeGrafter"/>
</dbReference>
<evidence type="ECO:0000256" key="1">
    <source>
        <dbReference type="ARBA" id="ARBA00004123"/>
    </source>
</evidence>
<dbReference type="CDD" id="cd07821">
    <property type="entry name" value="PYR_PYL_RCAR_like"/>
    <property type="match status" value="1"/>
</dbReference>
<dbReference type="GO" id="GO:0009738">
    <property type="term" value="P:abscisic acid-activated signaling pathway"/>
    <property type="evidence" value="ECO:0007669"/>
    <property type="project" value="TreeGrafter"/>
</dbReference>
<accession>A0AAV6M1H0</accession>
<feature type="non-terminal residue" evidence="3">
    <location>
        <position position="1"/>
    </location>
</feature>
<dbReference type="EMBL" id="JAGKQH010000018">
    <property type="protein sequence ID" value="KAG6573310.1"/>
    <property type="molecule type" value="Genomic_DNA"/>
</dbReference>
<gene>
    <name evidence="3" type="primary">PYL6</name>
    <name evidence="3" type="ORF">SDJN03_27197</name>
</gene>
<keyword evidence="2" id="KW-0539">Nucleus</keyword>
<organism evidence="3 4">
    <name type="scientific">Cucurbita argyrosperma subsp. sororia</name>
    <dbReference type="NCBI Taxonomy" id="37648"/>
    <lineage>
        <taxon>Eukaryota</taxon>
        <taxon>Viridiplantae</taxon>
        <taxon>Streptophyta</taxon>
        <taxon>Embryophyta</taxon>
        <taxon>Tracheophyta</taxon>
        <taxon>Spermatophyta</taxon>
        <taxon>Magnoliopsida</taxon>
        <taxon>eudicotyledons</taxon>
        <taxon>Gunneridae</taxon>
        <taxon>Pentapetalae</taxon>
        <taxon>rosids</taxon>
        <taxon>fabids</taxon>
        <taxon>Cucurbitales</taxon>
        <taxon>Cucurbitaceae</taxon>
        <taxon>Cucurbiteae</taxon>
        <taxon>Cucurbita</taxon>
    </lineage>
</organism>
<dbReference type="PANTHER" id="PTHR31213:SF82">
    <property type="entry name" value="ABSCISIC ACID RECEPTOR PYL11-RELATED"/>
    <property type="match status" value="1"/>
</dbReference>
<evidence type="ECO:0000313" key="3">
    <source>
        <dbReference type="EMBL" id="KAG6573310.1"/>
    </source>
</evidence>
<evidence type="ECO:0000256" key="2">
    <source>
        <dbReference type="ARBA" id="ARBA00023242"/>
    </source>
</evidence>
<dbReference type="GO" id="GO:0010427">
    <property type="term" value="F:abscisic acid binding"/>
    <property type="evidence" value="ECO:0007669"/>
    <property type="project" value="TreeGrafter"/>
</dbReference>
<comment type="subcellular location">
    <subcellularLocation>
        <location evidence="1">Nucleus</location>
    </subcellularLocation>
</comment>
<reference evidence="3 4" key="1">
    <citation type="journal article" date="2021" name="Hortic Res">
        <title>The domestication of Cucurbita argyrosperma as revealed by the genome of its wild relative.</title>
        <authorList>
            <person name="Barrera-Redondo J."/>
            <person name="Sanchez-de la Vega G."/>
            <person name="Aguirre-Liguori J.A."/>
            <person name="Castellanos-Morales G."/>
            <person name="Gutierrez-Guerrero Y.T."/>
            <person name="Aguirre-Dugua X."/>
            <person name="Aguirre-Planter E."/>
            <person name="Tenaillon M.I."/>
            <person name="Lira-Saade R."/>
            <person name="Eguiarte L.E."/>
        </authorList>
    </citation>
    <scope>NUCLEOTIDE SEQUENCE [LARGE SCALE GENOMIC DNA]</scope>
    <source>
        <strain evidence="3">JBR-2021</strain>
    </source>
</reference>
<dbReference type="InterPro" id="IPR050279">
    <property type="entry name" value="Plant_def-hormone_signal"/>
</dbReference>
<dbReference type="AlphaFoldDB" id="A0AAV6M1H0"/>
<dbReference type="PANTHER" id="PTHR31213">
    <property type="entry name" value="OS08G0374000 PROTEIN-RELATED"/>
    <property type="match status" value="1"/>
</dbReference>
<proteinExistence type="predicted"/>
<dbReference type="InterPro" id="IPR019587">
    <property type="entry name" value="Polyketide_cyclase/dehydratase"/>
</dbReference>
<keyword evidence="4" id="KW-1185">Reference proteome</keyword>
<keyword evidence="3" id="KW-0675">Receptor</keyword>
<dbReference type="Pfam" id="PF10604">
    <property type="entry name" value="Polyketide_cyc2"/>
    <property type="match status" value="1"/>
</dbReference>
<comment type="caution">
    <text evidence="3">The sequence shown here is derived from an EMBL/GenBank/DDBJ whole genome shotgun (WGS) entry which is preliminary data.</text>
</comment>